<dbReference type="AlphaFoldDB" id="A0A1J1HP05"/>
<evidence type="ECO:0000313" key="2">
    <source>
        <dbReference type="Proteomes" id="UP000183832"/>
    </source>
</evidence>
<reference evidence="1 2" key="1">
    <citation type="submission" date="2015-04" db="EMBL/GenBank/DDBJ databases">
        <authorList>
            <person name="Syromyatnikov M.Y."/>
            <person name="Popov V.N."/>
        </authorList>
    </citation>
    <scope>NUCLEOTIDE SEQUENCE [LARGE SCALE GENOMIC DNA]</scope>
</reference>
<sequence length="94" mass="11113">MKVIHFYTQLLSSLKALQSIWNHWQGINKRFEFNEFVVIVNHIDSLSSVMRLKVRYQIHSLCNFVITDIEESRATEVMFNPLGDHKDTNCNDAW</sequence>
<keyword evidence="2" id="KW-1185">Reference proteome</keyword>
<evidence type="ECO:0000313" key="1">
    <source>
        <dbReference type="EMBL" id="CRK89775.1"/>
    </source>
</evidence>
<gene>
    <name evidence="1" type="ORF">CLUMA_CG003488</name>
</gene>
<accession>A0A1J1HP05</accession>
<name>A0A1J1HP05_9DIPT</name>
<organism evidence="1 2">
    <name type="scientific">Clunio marinus</name>
    <dbReference type="NCBI Taxonomy" id="568069"/>
    <lineage>
        <taxon>Eukaryota</taxon>
        <taxon>Metazoa</taxon>
        <taxon>Ecdysozoa</taxon>
        <taxon>Arthropoda</taxon>
        <taxon>Hexapoda</taxon>
        <taxon>Insecta</taxon>
        <taxon>Pterygota</taxon>
        <taxon>Neoptera</taxon>
        <taxon>Endopterygota</taxon>
        <taxon>Diptera</taxon>
        <taxon>Nematocera</taxon>
        <taxon>Chironomoidea</taxon>
        <taxon>Chironomidae</taxon>
        <taxon>Clunio</taxon>
    </lineage>
</organism>
<proteinExistence type="predicted"/>
<dbReference type="Proteomes" id="UP000183832">
    <property type="component" value="Unassembled WGS sequence"/>
</dbReference>
<protein>
    <submittedName>
        <fullName evidence="1">CLUMA_CG003488, isoform A</fullName>
    </submittedName>
</protein>
<dbReference type="EMBL" id="CVRI01000014">
    <property type="protein sequence ID" value="CRK89775.1"/>
    <property type="molecule type" value="Genomic_DNA"/>
</dbReference>